<dbReference type="Gene3D" id="3.40.570.10">
    <property type="entry name" value="Extracellular Endonuclease, subunit A"/>
    <property type="match status" value="1"/>
</dbReference>
<dbReference type="InterPro" id="IPR044929">
    <property type="entry name" value="DNA/RNA_non-sp_Endonuclease_sf"/>
</dbReference>
<proteinExistence type="predicted"/>
<feature type="active site" description="Proton acceptor" evidence="1">
    <location>
        <position position="127"/>
    </location>
</feature>
<feature type="binding site" evidence="2">
    <location>
        <position position="158"/>
    </location>
    <ligand>
        <name>Mg(2+)</name>
        <dbReference type="ChEBI" id="CHEBI:18420"/>
        <note>catalytic</note>
    </ligand>
</feature>
<feature type="compositionally biased region" description="Low complexity" evidence="3">
    <location>
        <begin position="17"/>
        <end position="33"/>
    </location>
</feature>
<dbReference type="Proteomes" id="UP000249467">
    <property type="component" value="Unassembled WGS sequence"/>
</dbReference>
<protein>
    <submittedName>
        <fullName evidence="6">Nuclease</fullName>
    </submittedName>
</protein>
<reference evidence="6 7" key="2">
    <citation type="submission" date="2018-06" db="EMBL/GenBank/DDBJ databases">
        <title>Metagenomic assembly of (sub)arctic Cyanobacteria and their associated microbiome from non-axenic cultures.</title>
        <authorList>
            <person name="Baurain D."/>
        </authorList>
    </citation>
    <scope>NUCLEOTIDE SEQUENCE [LARGE SCALE GENOMIC DNA]</scope>
    <source>
        <strain evidence="6">ULC066bin1</strain>
    </source>
</reference>
<gene>
    <name evidence="6" type="ORF">DCF19_22520</name>
</gene>
<dbReference type="PANTHER" id="PTHR13966">
    <property type="entry name" value="ENDONUCLEASE RELATED"/>
    <property type="match status" value="1"/>
</dbReference>
<evidence type="ECO:0000259" key="4">
    <source>
        <dbReference type="SMART" id="SM00477"/>
    </source>
</evidence>
<dbReference type="Pfam" id="PF01223">
    <property type="entry name" value="Endonuclease_NS"/>
    <property type="match status" value="1"/>
</dbReference>
<dbReference type="SMART" id="SM00477">
    <property type="entry name" value="NUC"/>
    <property type="match status" value="1"/>
</dbReference>
<accession>A0A2W4VT98</accession>
<dbReference type="AlphaFoldDB" id="A0A2W4VT98"/>
<dbReference type="CDD" id="cd00091">
    <property type="entry name" value="NUC"/>
    <property type="match status" value="1"/>
</dbReference>
<dbReference type="InterPro" id="IPR040255">
    <property type="entry name" value="Non-specific_endonuclease"/>
</dbReference>
<evidence type="ECO:0000256" key="3">
    <source>
        <dbReference type="SAM" id="MobiDB-lite"/>
    </source>
</evidence>
<sequence length="284" mass="31183">MLLLTTLLVVGCGQSDTPTTTAATPTPKQPTQTLDNDYGNVNLKAGNPSKATTDPASADNYLLLKPQYVLSYNKSRNIANWASWQLNKSWMGDAQRKDQFRPDPALPKGWYRVVTKDYSGSGFDRGHLVNSEDRTKNDVDNAATFLLTNILPQSPDNNRGVWEELESYSRKLARDGKELYIIAGGNGVGGESSNGMASQLKGKVTVPSTMWKVILVLDAPAKGLAGVNSSTRTIAVIMPNKMGRDKKWQDFCTTVGEVEKLTGYNFFSNVPPDIQKQIESKKEC</sequence>
<dbReference type="GO" id="GO:0016787">
    <property type="term" value="F:hydrolase activity"/>
    <property type="evidence" value="ECO:0007669"/>
    <property type="project" value="InterPro"/>
</dbReference>
<evidence type="ECO:0000256" key="2">
    <source>
        <dbReference type="PIRSR" id="PIRSR640255-2"/>
    </source>
</evidence>
<dbReference type="InterPro" id="IPR020821">
    <property type="entry name" value="ENPP1-3/EXOG-like_nuc-like"/>
</dbReference>
<reference evidence="6 7" key="1">
    <citation type="submission" date="2018-04" db="EMBL/GenBank/DDBJ databases">
        <authorList>
            <person name="Go L.Y."/>
            <person name="Mitchell J.A."/>
        </authorList>
    </citation>
    <scope>NUCLEOTIDE SEQUENCE [LARGE SCALE GENOMIC DNA]</scope>
    <source>
        <strain evidence="6">ULC066bin1</strain>
    </source>
</reference>
<keyword evidence="2" id="KW-0479">Metal-binding</keyword>
<dbReference type="InterPro" id="IPR001604">
    <property type="entry name" value="Endo_G_ENPP1-like_dom"/>
</dbReference>
<comment type="caution">
    <text evidence="6">The sequence shown here is derived from an EMBL/GenBank/DDBJ whole genome shotgun (WGS) entry which is preliminary data.</text>
</comment>
<dbReference type="GO" id="GO:0046872">
    <property type="term" value="F:metal ion binding"/>
    <property type="evidence" value="ECO:0007669"/>
    <property type="project" value="UniProtKB-KW"/>
</dbReference>
<evidence type="ECO:0000256" key="1">
    <source>
        <dbReference type="PIRSR" id="PIRSR640255-1"/>
    </source>
</evidence>
<organism evidence="6 7">
    <name type="scientific">Pseudanabaena frigida</name>
    <dbReference type="NCBI Taxonomy" id="945775"/>
    <lineage>
        <taxon>Bacteria</taxon>
        <taxon>Bacillati</taxon>
        <taxon>Cyanobacteriota</taxon>
        <taxon>Cyanophyceae</taxon>
        <taxon>Pseudanabaenales</taxon>
        <taxon>Pseudanabaenaceae</taxon>
        <taxon>Pseudanabaena</taxon>
    </lineage>
</organism>
<feature type="domain" description="ENPP1-3/EXOG-like endonuclease/phosphodiesterase" evidence="4">
    <location>
        <begin position="65"/>
        <end position="273"/>
    </location>
</feature>
<dbReference type="GO" id="GO:0003676">
    <property type="term" value="F:nucleic acid binding"/>
    <property type="evidence" value="ECO:0007669"/>
    <property type="project" value="InterPro"/>
</dbReference>
<feature type="domain" description="DNA/RNA non-specific endonuclease/pyrophosphatase/phosphodiesterase" evidence="5">
    <location>
        <begin position="64"/>
        <end position="273"/>
    </location>
</feature>
<dbReference type="EMBL" id="QBML01000045">
    <property type="protein sequence ID" value="PZO36083.1"/>
    <property type="molecule type" value="Genomic_DNA"/>
</dbReference>
<dbReference type="PANTHER" id="PTHR13966:SF5">
    <property type="entry name" value="ENDONUCLEASE G, MITOCHONDRIAL"/>
    <property type="match status" value="1"/>
</dbReference>
<name>A0A2W4VT98_9CYAN</name>
<dbReference type="GO" id="GO:0004519">
    <property type="term" value="F:endonuclease activity"/>
    <property type="evidence" value="ECO:0007669"/>
    <property type="project" value="TreeGrafter"/>
</dbReference>
<dbReference type="InterPro" id="IPR044925">
    <property type="entry name" value="His-Me_finger_sf"/>
</dbReference>
<evidence type="ECO:0000313" key="7">
    <source>
        <dbReference type="Proteomes" id="UP000249467"/>
    </source>
</evidence>
<evidence type="ECO:0000313" key="6">
    <source>
        <dbReference type="EMBL" id="PZO36083.1"/>
    </source>
</evidence>
<dbReference type="SMART" id="SM00892">
    <property type="entry name" value="Endonuclease_NS"/>
    <property type="match status" value="1"/>
</dbReference>
<evidence type="ECO:0000259" key="5">
    <source>
        <dbReference type="SMART" id="SM00892"/>
    </source>
</evidence>
<feature type="region of interest" description="Disordered" evidence="3">
    <location>
        <begin position="15"/>
        <end position="40"/>
    </location>
</feature>
<dbReference type="SUPFAM" id="SSF54060">
    <property type="entry name" value="His-Me finger endonucleases"/>
    <property type="match status" value="1"/>
</dbReference>